<dbReference type="Proteomes" id="UP000077315">
    <property type="component" value="Unassembled WGS sequence"/>
</dbReference>
<reference evidence="2" key="1">
    <citation type="submission" date="2015-06" db="EMBL/GenBank/DDBJ databases">
        <title>Expansion of signal transduction pathways in fungi by whole-genome duplication.</title>
        <authorList>
            <consortium name="DOE Joint Genome Institute"/>
            <person name="Corrochano L.M."/>
            <person name="Kuo A."/>
            <person name="Marcet-Houben M."/>
            <person name="Polaino S."/>
            <person name="Salamov A."/>
            <person name="Villalobos J.M."/>
            <person name="Alvarez M.I."/>
            <person name="Avalos J."/>
            <person name="Benito E.P."/>
            <person name="Benoit I."/>
            <person name="Burger G."/>
            <person name="Camino L.P."/>
            <person name="Canovas D."/>
            <person name="Cerda-Olmedo E."/>
            <person name="Cheng J.-F."/>
            <person name="Dominguez A."/>
            <person name="Elias M."/>
            <person name="Eslava A.P."/>
            <person name="Glaser F."/>
            <person name="Grimwood J."/>
            <person name="Gutierrez G."/>
            <person name="Heitman J."/>
            <person name="Henrissat B."/>
            <person name="Iturriaga E.A."/>
            <person name="Lang B.F."/>
            <person name="Lavin J.L."/>
            <person name="Lee S."/>
            <person name="Li W."/>
            <person name="Lindquist E."/>
            <person name="Lopez-Garcia S."/>
            <person name="Luque E.M."/>
            <person name="Marcos A.T."/>
            <person name="Martin J."/>
            <person name="McCluskey K."/>
            <person name="Medina H.R."/>
            <person name="Miralles-Duran A."/>
            <person name="Miyazaki A."/>
            <person name="Munoz-Torres E."/>
            <person name="Oguiza J.A."/>
            <person name="Ohm R."/>
            <person name="Olmedo M."/>
            <person name="Orejas M."/>
            <person name="Ortiz-Castellanos L."/>
            <person name="Pisabarro A.G."/>
            <person name="Rodriguez-Romero J."/>
            <person name="Ruiz-Herrera J."/>
            <person name="Ruiz-Vazquez R."/>
            <person name="Sanz C."/>
            <person name="Schackwitz W."/>
            <person name="Schmutz J."/>
            <person name="Shahriari M."/>
            <person name="Shelest E."/>
            <person name="Silva-Franco F."/>
            <person name="Soanes D."/>
            <person name="Syed K."/>
            <person name="Tagua V.G."/>
            <person name="Talbot N.J."/>
            <person name="Thon M."/>
            <person name="De vries R.P."/>
            <person name="Wiebenga A."/>
            <person name="Yadav J.S."/>
            <person name="Braun E.L."/>
            <person name="Baker S."/>
            <person name="Garre V."/>
            <person name="Horwitz B."/>
            <person name="Torres-Martinez S."/>
            <person name="Idnurm A."/>
            <person name="Herrera-Estrella A."/>
            <person name="Gabaldon T."/>
            <person name="Grigoriev I.V."/>
        </authorList>
    </citation>
    <scope>NUCLEOTIDE SEQUENCE [LARGE SCALE GENOMIC DNA]</scope>
    <source>
        <strain evidence="2">NRRL 1555(-)</strain>
    </source>
</reference>
<gene>
    <name evidence="1" type="ORF">PHYBLDRAFT_146462</name>
</gene>
<dbReference type="AlphaFoldDB" id="A0A167MA94"/>
<dbReference type="InParanoid" id="A0A167MA94"/>
<dbReference type="OrthoDB" id="2299998at2759"/>
<name>A0A167MA94_PHYB8</name>
<organism evidence="1 2">
    <name type="scientific">Phycomyces blakesleeanus (strain ATCC 8743b / DSM 1359 / FGSC 10004 / NBRC 33097 / NRRL 1555)</name>
    <dbReference type="NCBI Taxonomy" id="763407"/>
    <lineage>
        <taxon>Eukaryota</taxon>
        <taxon>Fungi</taxon>
        <taxon>Fungi incertae sedis</taxon>
        <taxon>Mucoromycota</taxon>
        <taxon>Mucoromycotina</taxon>
        <taxon>Mucoromycetes</taxon>
        <taxon>Mucorales</taxon>
        <taxon>Phycomycetaceae</taxon>
        <taxon>Phycomyces</taxon>
    </lineage>
</organism>
<evidence type="ECO:0000313" key="1">
    <source>
        <dbReference type="EMBL" id="OAD72259.1"/>
    </source>
</evidence>
<keyword evidence="2" id="KW-1185">Reference proteome</keyword>
<proteinExistence type="predicted"/>
<protein>
    <submittedName>
        <fullName evidence="1">Uncharacterized protein</fullName>
    </submittedName>
</protein>
<dbReference type="VEuPathDB" id="FungiDB:PHYBLDRAFT_146462"/>
<dbReference type="GeneID" id="28992557"/>
<sequence>MYPFQTNATPFYYPSNEIEYMDIVDDSYENHVNSQLSGINYTKSESANDDDVKMKETRARRQQRQYTEEEVLLVCKLYYVDKLSIEESGKAVGMPKSTAGGIIRRQRDKLGLPARRTPQKIQEATTKTTTGGGVKSFDDILTDKLKIMLYDKEHPKTSK</sequence>
<accession>A0A167MA94</accession>
<dbReference type="EMBL" id="KV440983">
    <property type="protein sequence ID" value="OAD72259.1"/>
    <property type="molecule type" value="Genomic_DNA"/>
</dbReference>
<dbReference type="RefSeq" id="XP_018290299.1">
    <property type="nucleotide sequence ID" value="XM_018431651.1"/>
</dbReference>
<evidence type="ECO:0000313" key="2">
    <source>
        <dbReference type="Proteomes" id="UP000077315"/>
    </source>
</evidence>